<comment type="caution">
    <text evidence="5">The sequence shown here is derived from an EMBL/GenBank/DDBJ whole genome shotgun (WGS) entry which is preliminary data.</text>
</comment>
<dbReference type="GO" id="GO:0019509">
    <property type="term" value="P:L-methionine salvage from methylthioadenosine"/>
    <property type="evidence" value="ECO:0007669"/>
    <property type="project" value="UniProtKB-UniRule"/>
</dbReference>
<feature type="site" description="Important for substrate specificity" evidence="3">
    <location>
        <position position="164"/>
    </location>
</feature>
<comment type="pathway">
    <text evidence="3">Amino-acid biosynthesis; L-methionine biosynthesis via salvage pathway; S-methyl-5-thio-alpha-D-ribose 1-phosphate from S-methyl-5'-thioadenosine (phosphorylase route): step 1/1.</text>
</comment>
<dbReference type="GO" id="GO:0006166">
    <property type="term" value="P:purine ribonucleoside salvage"/>
    <property type="evidence" value="ECO:0007669"/>
    <property type="project" value="UniProtKB-KW"/>
</dbReference>
<gene>
    <name evidence="3 5" type="primary">mtnP</name>
    <name evidence="5" type="ORF">GCM10011372_24030</name>
</gene>
<evidence type="ECO:0000256" key="3">
    <source>
        <dbReference type="HAMAP-Rule" id="MF_01963"/>
    </source>
</evidence>
<dbReference type="PANTHER" id="PTHR42679:SF2">
    <property type="entry name" value="S-METHYL-5'-THIOADENOSINE PHOSPHORYLASE"/>
    <property type="match status" value="1"/>
</dbReference>
<reference evidence="5" key="1">
    <citation type="journal article" date="2014" name="Int. J. Syst. Evol. Microbiol.">
        <title>Complete genome sequence of Corynebacterium casei LMG S-19264T (=DSM 44701T), isolated from a smear-ripened cheese.</title>
        <authorList>
            <consortium name="US DOE Joint Genome Institute (JGI-PGF)"/>
            <person name="Walter F."/>
            <person name="Albersmeier A."/>
            <person name="Kalinowski J."/>
            <person name="Ruckert C."/>
        </authorList>
    </citation>
    <scope>NUCLEOTIDE SEQUENCE</scope>
    <source>
        <strain evidence="5">CGMCC 1.8984</strain>
    </source>
</reference>
<feature type="binding site" evidence="3">
    <location>
        <begin position="206"/>
        <end position="208"/>
    </location>
    <ligand>
        <name>substrate</name>
    </ligand>
</feature>
<feature type="binding site" evidence="3">
    <location>
        <position position="182"/>
    </location>
    <ligand>
        <name>substrate</name>
    </ligand>
</feature>
<accession>A0A917PNI3</accession>
<feature type="binding site" evidence="3">
    <location>
        <begin position="55"/>
        <end position="56"/>
    </location>
    <ligand>
        <name>phosphate</name>
        <dbReference type="ChEBI" id="CHEBI:43474"/>
    </ligand>
</feature>
<dbReference type="AlphaFoldDB" id="A0A917PNI3"/>
<dbReference type="EMBL" id="BMMD01000013">
    <property type="protein sequence ID" value="GGJ84928.1"/>
    <property type="molecule type" value="Genomic_DNA"/>
</dbReference>
<dbReference type="InterPro" id="IPR035994">
    <property type="entry name" value="Nucleoside_phosphorylase_sf"/>
</dbReference>
<comment type="similarity">
    <text evidence="3">Belongs to the PNP/MTAP phosphorylase family. MTAP subfamily.</text>
</comment>
<dbReference type="SUPFAM" id="SSF53167">
    <property type="entry name" value="Purine and uridine phosphorylases"/>
    <property type="match status" value="1"/>
</dbReference>
<protein>
    <recommendedName>
        <fullName evidence="3">S-methyl-5'-thioadenosine phosphorylase</fullName>
        <ecNumber evidence="3">2.4.2.28</ecNumber>
    </recommendedName>
    <alternativeName>
        <fullName evidence="3">5'-methylthioadenosine phosphorylase</fullName>
        <shortName evidence="3">MTA phosphorylase</shortName>
        <shortName evidence="3">MTAP</shortName>
    </alternativeName>
</protein>
<keyword evidence="2 3" id="KW-0808">Transferase</keyword>
<feature type="site" description="Important for substrate specificity" evidence="3">
    <location>
        <position position="221"/>
    </location>
</feature>
<feature type="binding site" evidence="3">
    <location>
        <position position="17"/>
    </location>
    <ligand>
        <name>phosphate</name>
        <dbReference type="ChEBI" id="CHEBI:43474"/>
    </ligand>
</feature>
<dbReference type="Proteomes" id="UP000636956">
    <property type="component" value="Unassembled WGS sequence"/>
</dbReference>
<dbReference type="PANTHER" id="PTHR42679">
    <property type="entry name" value="S-METHYL-5'-THIOADENOSINE PHOSPHORYLASE"/>
    <property type="match status" value="1"/>
</dbReference>
<dbReference type="Pfam" id="PF01048">
    <property type="entry name" value="PNP_UDP_1"/>
    <property type="match status" value="1"/>
</dbReference>
<evidence type="ECO:0000259" key="4">
    <source>
        <dbReference type="Pfam" id="PF01048"/>
    </source>
</evidence>
<feature type="domain" description="Nucleoside phosphorylase" evidence="4">
    <location>
        <begin position="11"/>
        <end position="235"/>
    </location>
</feature>
<dbReference type="InterPro" id="IPR010044">
    <property type="entry name" value="MTAP"/>
</dbReference>
<name>A0A917PNI3_9MICO</name>
<evidence type="ECO:0000256" key="2">
    <source>
        <dbReference type="ARBA" id="ARBA00022679"/>
    </source>
</evidence>
<dbReference type="HAMAP" id="MF_01963">
    <property type="entry name" value="MTAP"/>
    <property type="match status" value="1"/>
</dbReference>
<comment type="subunit">
    <text evidence="3">Homohexamer. Dimer of a homotrimer.</text>
</comment>
<evidence type="ECO:0000313" key="5">
    <source>
        <dbReference type="EMBL" id="GGJ84928.1"/>
    </source>
</evidence>
<dbReference type="CDD" id="cd09010">
    <property type="entry name" value="MTAP_SsMTAPII_like_MTIP"/>
    <property type="match status" value="1"/>
</dbReference>
<dbReference type="InterPro" id="IPR000845">
    <property type="entry name" value="Nucleoside_phosphorylase_d"/>
</dbReference>
<evidence type="ECO:0000313" key="6">
    <source>
        <dbReference type="Proteomes" id="UP000636956"/>
    </source>
</evidence>
<comment type="catalytic activity">
    <reaction evidence="3">
        <text>S-methyl-5'-thioadenosine + phosphate = 5-(methylsulfanyl)-alpha-D-ribose 1-phosphate + adenine</text>
        <dbReference type="Rhea" id="RHEA:11852"/>
        <dbReference type="ChEBI" id="CHEBI:16708"/>
        <dbReference type="ChEBI" id="CHEBI:17509"/>
        <dbReference type="ChEBI" id="CHEBI:43474"/>
        <dbReference type="ChEBI" id="CHEBI:58533"/>
        <dbReference type="EC" id="2.4.2.28"/>
    </reaction>
</comment>
<dbReference type="GO" id="GO:0005829">
    <property type="term" value="C:cytosol"/>
    <property type="evidence" value="ECO:0007669"/>
    <property type="project" value="TreeGrafter"/>
</dbReference>
<reference evidence="5" key="2">
    <citation type="submission" date="2020-09" db="EMBL/GenBank/DDBJ databases">
        <authorList>
            <person name="Sun Q."/>
            <person name="Zhou Y."/>
        </authorList>
    </citation>
    <scope>NUCLEOTIDE SEQUENCE</scope>
    <source>
        <strain evidence="5">CGMCC 1.8984</strain>
    </source>
</reference>
<keyword evidence="1 3" id="KW-0328">Glycosyltransferase</keyword>
<sequence>MRQSGLVADIVGVIGGTGMGVLVDEGAARDIRTPFGAAIVTIGDLGGRPVAFLPRHGADHTIPPHRINARANLWALASLGVRAVVSTAAVGSLSRALPPGKFALADQLVDRTFGRADTYFDAGLVRHLPFAEPFCPTLRSIAIEALPDAAPRATVAVIQGPRFSTAAESRILRDSGADLVNMTLCPEVALAAEIGMGTVTICVVTDTDSGTSADDPDAVTAELVFRRLDEARPRLVAAIGRIVEAIPTDYAPRPLIDDEAVAALRALPVVP</sequence>
<comment type="function">
    <text evidence="3">Catalyzes the reversible phosphorylation of S-methyl-5'-thioadenosine (MTA) to adenine and 5-methylthioribose-1-phosphate. Involved in the breakdown of MTA, a major by-product of polyamine biosynthesis. Responsible for the first step in the methionine salvage pathway after MTA has been generated from S-adenosylmethionine. Has broad substrate specificity with 6-aminopurine nucleosides as preferred substrates.</text>
</comment>
<dbReference type="Gene3D" id="3.40.50.1580">
    <property type="entry name" value="Nucleoside phosphorylase domain"/>
    <property type="match status" value="1"/>
</dbReference>
<dbReference type="GO" id="GO:0017061">
    <property type="term" value="F:S-methyl-5-thioadenosine phosphorylase activity"/>
    <property type="evidence" value="ECO:0007669"/>
    <property type="project" value="UniProtKB-UniRule"/>
</dbReference>
<proteinExistence type="inferred from homology"/>
<comment type="caution">
    <text evidence="3">Lacks conserved residue(s) required for the propagation of feature annotation.</text>
</comment>
<feature type="binding site" evidence="3">
    <location>
        <position position="183"/>
    </location>
    <ligand>
        <name>phosphate</name>
        <dbReference type="ChEBI" id="CHEBI:43474"/>
    </ligand>
</feature>
<keyword evidence="3" id="KW-0660">Purine salvage</keyword>
<evidence type="ECO:0000256" key="1">
    <source>
        <dbReference type="ARBA" id="ARBA00022676"/>
    </source>
</evidence>
<dbReference type="EC" id="2.4.2.28" evidence="3"/>
<keyword evidence="6" id="KW-1185">Reference proteome</keyword>
<organism evidence="5 6">
    <name type="scientific">Agromyces bauzanensis</name>
    <dbReference type="NCBI Taxonomy" id="1308924"/>
    <lineage>
        <taxon>Bacteria</taxon>
        <taxon>Bacillati</taxon>
        <taxon>Actinomycetota</taxon>
        <taxon>Actinomycetes</taxon>
        <taxon>Micrococcales</taxon>
        <taxon>Microbacteriaceae</taxon>
        <taxon>Agromyces</taxon>
    </lineage>
</organism>